<evidence type="ECO:0000256" key="4">
    <source>
        <dbReference type="ARBA" id="ARBA00023204"/>
    </source>
</evidence>
<evidence type="ECO:0000313" key="9">
    <source>
        <dbReference type="Proteomes" id="UP001283361"/>
    </source>
</evidence>
<evidence type="ECO:0000313" key="8">
    <source>
        <dbReference type="EMBL" id="KAK3782513.1"/>
    </source>
</evidence>
<evidence type="ECO:0000256" key="1">
    <source>
        <dbReference type="ARBA" id="ARBA00008060"/>
    </source>
</evidence>
<comment type="similarity">
    <text evidence="1">Belongs to the SWI5/SAE3 family.</text>
</comment>
<dbReference type="Pfam" id="PF07061">
    <property type="entry name" value="Swi5"/>
    <property type="match status" value="1"/>
</dbReference>
<keyword evidence="3" id="KW-0227">DNA damage</keyword>
<comment type="function">
    <text evidence="6">Component of the SWI5-SFR1 complex, a complex required for double-strand break repair via homologous recombination.</text>
</comment>
<dbReference type="FunFam" id="1.20.5.170:FF:000056">
    <property type="entry name" value="DNA repair protein SWI5 homolog"/>
    <property type="match status" value="1"/>
</dbReference>
<proteinExistence type="inferred from homology"/>
<comment type="caution">
    <text evidence="8">The sequence shown here is derived from an EMBL/GenBank/DDBJ whole genome shotgun (WGS) entry which is preliminary data.</text>
</comment>
<name>A0AAE1A753_9GAST</name>
<dbReference type="GO" id="GO:0000724">
    <property type="term" value="P:double-strand break repair via homologous recombination"/>
    <property type="evidence" value="ECO:0007669"/>
    <property type="project" value="TreeGrafter"/>
</dbReference>
<protein>
    <recommendedName>
        <fullName evidence="2">DNA repair protein SWI5 homolog</fullName>
    </recommendedName>
    <alternativeName>
        <fullName evidence="5">Protein SAE3 homolog</fullName>
    </alternativeName>
</protein>
<dbReference type="PANTHER" id="PTHR28529:SF2">
    <property type="entry name" value="DNA REPAIR PROTEIN SWI5 HOMOLOG"/>
    <property type="match status" value="1"/>
</dbReference>
<accession>A0AAE1A753</accession>
<feature type="coiled-coil region" evidence="7">
    <location>
        <begin position="36"/>
        <end position="63"/>
    </location>
</feature>
<dbReference type="GO" id="GO:0034974">
    <property type="term" value="C:Swi5-Swi2 complex"/>
    <property type="evidence" value="ECO:0007669"/>
    <property type="project" value="TreeGrafter"/>
</dbReference>
<evidence type="ECO:0000256" key="2">
    <source>
        <dbReference type="ARBA" id="ARBA00019825"/>
    </source>
</evidence>
<keyword evidence="7" id="KW-0175">Coiled coil</keyword>
<gene>
    <name evidence="8" type="ORF">RRG08_061743</name>
</gene>
<evidence type="ECO:0000256" key="3">
    <source>
        <dbReference type="ARBA" id="ARBA00022763"/>
    </source>
</evidence>
<dbReference type="Proteomes" id="UP001283361">
    <property type="component" value="Unassembled WGS sequence"/>
</dbReference>
<keyword evidence="4" id="KW-0234">DNA repair</keyword>
<organism evidence="8 9">
    <name type="scientific">Elysia crispata</name>
    <name type="common">lettuce slug</name>
    <dbReference type="NCBI Taxonomy" id="231223"/>
    <lineage>
        <taxon>Eukaryota</taxon>
        <taxon>Metazoa</taxon>
        <taxon>Spiralia</taxon>
        <taxon>Lophotrochozoa</taxon>
        <taxon>Mollusca</taxon>
        <taxon>Gastropoda</taxon>
        <taxon>Heterobranchia</taxon>
        <taxon>Euthyneura</taxon>
        <taxon>Panpulmonata</taxon>
        <taxon>Sacoglossa</taxon>
        <taxon>Placobranchoidea</taxon>
        <taxon>Plakobranchidae</taxon>
        <taxon>Elysia</taxon>
    </lineage>
</organism>
<evidence type="ECO:0000256" key="7">
    <source>
        <dbReference type="SAM" id="Coils"/>
    </source>
</evidence>
<sequence>MNKNLQGKRSLTSPITRLFKSPLCRNHNAETGNLTDTQLKERLTSVQSKIQEVKKEIEELKAGGYMEAELQVHIDKLHEYNEIKDVGQMVLGRIAVIEGLQTKDLYQRYGLDIKD</sequence>
<evidence type="ECO:0000256" key="6">
    <source>
        <dbReference type="ARBA" id="ARBA00059338"/>
    </source>
</evidence>
<dbReference type="EMBL" id="JAWDGP010002498">
    <property type="protein sequence ID" value="KAK3782513.1"/>
    <property type="molecule type" value="Genomic_DNA"/>
</dbReference>
<dbReference type="PANTHER" id="PTHR28529">
    <property type="entry name" value="DNA REPAIR PROTEIN SWI5 HOMOLOG"/>
    <property type="match status" value="1"/>
</dbReference>
<keyword evidence="9" id="KW-1185">Reference proteome</keyword>
<dbReference type="Gene3D" id="1.20.5.170">
    <property type="match status" value="1"/>
</dbReference>
<evidence type="ECO:0000256" key="5">
    <source>
        <dbReference type="ARBA" id="ARBA00030081"/>
    </source>
</evidence>
<dbReference type="InterPro" id="IPR010760">
    <property type="entry name" value="DNA-repair_Swi5"/>
</dbReference>
<dbReference type="AlphaFoldDB" id="A0AAE1A753"/>
<reference evidence="8" key="1">
    <citation type="journal article" date="2023" name="G3 (Bethesda)">
        <title>A reference genome for the long-term kleptoplast-retaining sea slug Elysia crispata morphotype clarki.</title>
        <authorList>
            <person name="Eastman K.E."/>
            <person name="Pendleton A.L."/>
            <person name="Shaikh M.A."/>
            <person name="Suttiyut T."/>
            <person name="Ogas R."/>
            <person name="Tomko P."/>
            <person name="Gavelis G."/>
            <person name="Widhalm J.R."/>
            <person name="Wisecaver J.H."/>
        </authorList>
    </citation>
    <scope>NUCLEOTIDE SEQUENCE</scope>
    <source>
        <strain evidence="8">ECLA1</strain>
    </source>
</reference>
<dbReference type="GO" id="GO:0032798">
    <property type="term" value="C:Swi5-Sfr1 complex"/>
    <property type="evidence" value="ECO:0007669"/>
    <property type="project" value="TreeGrafter"/>
</dbReference>